<evidence type="ECO:0000313" key="4">
    <source>
        <dbReference type="Proteomes" id="UP000050795"/>
    </source>
</evidence>
<evidence type="ECO:0000256" key="1">
    <source>
        <dbReference type="ARBA" id="ARBA00003520"/>
    </source>
</evidence>
<name>A0AA85IR38_TRIRE</name>
<evidence type="ECO:0000256" key="3">
    <source>
        <dbReference type="SAM" id="MobiDB-lite"/>
    </source>
</evidence>
<dbReference type="WBParaSite" id="TREG1_106060.1">
    <property type="protein sequence ID" value="TREG1_106060.1"/>
    <property type="gene ID" value="TREG1_106060"/>
</dbReference>
<sequence length="662" mass="74708">MASVLSNISCKQCYVANLLQNTLLIHTLFCTMRNQPTLADSVIIIEPSSFHLRISRAVDSTPKRFPHCIARKPKPNISPHIEPIINRHKLNCQSAKFQESIQTIQSYVNTLFNLNYSSPPPSSSSSEETTTQSSVSIHLSNKQDLKDELEDGKHLFEWEKQTSSDQDFYALNDAFTYGLKNGYHITWPIRYGFFSPSANYTAILQDLENIWSTAIEKHIGIQRSNLSNYKAILVINDVYKRNEIRYLVHLLLNRLKFGRVFVHQASVCTTYGIGLPTACVINIGEQKTSISCVEDGIAHSEARVILPVGRSDVLRVFHSLTLPNGFDDNNDCNVDLKYEHLSDVEDLRTLWENSLQCSMDHLLSQQNERVKLEEDIQSNNTNQSSGMNKHDSTVSLQWIYQRNRYDISRLHVSTVLLSCILPFACISTIILPKEAYCIYQLPALHSSEPDDPFDDLYISLTARERRKRGLPNEQSTAVASTEQPDAEMDTTELAPPGNNHISQRPNFFESLPEAVWWSINQCANFVSSQFSTEVVTSQNTGPTPGGRLVQSSSIVADEVRRRLLGCIILTGGGVAGISNQIIERWLTEQLTAIVREKQTTTAATSGYIPTVEIINHSDPADLSWFGARLLLTTDLLNDLWLTPVEWNRFGSRVLREKAAFLW</sequence>
<dbReference type="SMART" id="SM00268">
    <property type="entry name" value="ACTIN"/>
    <property type="match status" value="1"/>
</dbReference>
<feature type="compositionally biased region" description="Polar residues" evidence="3">
    <location>
        <begin position="472"/>
        <end position="483"/>
    </location>
</feature>
<feature type="region of interest" description="Disordered" evidence="3">
    <location>
        <begin position="118"/>
        <end position="139"/>
    </location>
</feature>
<organism evidence="4 5">
    <name type="scientific">Trichobilharzia regenti</name>
    <name type="common">Nasal bird schistosome</name>
    <dbReference type="NCBI Taxonomy" id="157069"/>
    <lineage>
        <taxon>Eukaryota</taxon>
        <taxon>Metazoa</taxon>
        <taxon>Spiralia</taxon>
        <taxon>Lophotrochozoa</taxon>
        <taxon>Platyhelminthes</taxon>
        <taxon>Trematoda</taxon>
        <taxon>Digenea</taxon>
        <taxon>Strigeidida</taxon>
        <taxon>Schistosomatoidea</taxon>
        <taxon>Schistosomatidae</taxon>
        <taxon>Trichobilharzia</taxon>
    </lineage>
</organism>
<evidence type="ECO:0000313" key="5">
    <source>
        <dbReference type="WBParaSite" id="TREG1_106060.1"/>
    </source>
</evidence>
<comment type="function">
    <text evidence="1">Actins are highly conserved proteins that are involved in various types of cell motility and are ubiquitously expressed in all eukaryotic cells.</text>
</comment>
<reference evidence="5" key="2">
    <citation type="submission" date="2023-11" db="UniProtKB">
        <authorList>
            <consortium name="WormBaseParasite"/>
        </authorList>
    </citation>
    <scope>IDENTIFICATION</scope>
</reference>
<protein>
    <recommendedName>
        <fullName evidence="6">Actin-related protein 8</fullName>
    </recommendedName>
</protein>
<dbReference type="Proteomes" id="UP000050795">
    <property type="component" value="Unassembled WGS sequence"/>
</dbReference>
<dbReference type="Pfam" id="PF00022">
    <property type="entry name" value="Actin"/>
    <property type="match status" value="1"/>
</dbReference>
<keyword evidence="4" id="KW-1185">Reference proteome</keyword>
<dbReference type="SUPFAM" id="SSF53067">
    <property type="entry name" value="Actin-like ATPase domain"/>
    <property type="match status" value="2"/>
</dbReference>
<feature type="region of interest" description="Disordered" evidence="3">
    <location>
        <begin position="467"/>
        <end position="499"/>
    </location>
</feature>
<dbReference type="Gene3D" id="3.30.420.40">
    <property type="match status" value="3"/>
</dbReference>
<dbReference type="InterPro" id="IPR004000">
    <property type="entry name" value="Actin"/>
</dbReference>
<proteinExistence type="inferred from homology"/>
<feature type="compositionally biased region" description="Low complexity" evidence="3">
    <location>
        <begin position="123"/>
        <end position="136"/>
    </location>
</feature>
<evidence type="ECO:0000256" key="2">
    <source>
        <dbReference type="RuleBase" id="RU000487"/>
    </source>
</evidence>
<evidence type="ECO:0008006" key="6">
    <source>
        <dbReference type="Google" id="ProtNLM"/>
    </source>
</evidence>
<comment type="similarity">
    <text evidence="2">Belongs to the actin family.</text>
</comment>
<dbReference type="InterPro" id="IPR043129">
    <property type="entry name" value="ATPase_NBD"/>
</dbReference>
<dbReference type="AlphaFoldDB" id="A0AA85IR38"/>
<accession>A0AA85IR38</accession>
<reference evidence="4" key="1">
    <citation type="submission" date="2022-06" db="EMBL/GenBank/DDBJ databases">
        <authorList>
            <person name="Berger JAMES D."/>
            <person name="Berger JAMES D."/>
        </authorList>
    </citation>
    <scope>NUCLEOTIDE SEQUENCE [LARGE SCALE GENOMIC DNA]</scope>
</reference>
<dbReference type="PANTHER" id="PTHR11937">
    <property type="entry name" value="ACTIN"/>
    <property type="match status" value="1"/>
</dbReference>